<dbReference type="PANTHER" id="PTHR22911">
    <property type="entry name" value="ACYL-MALONYL CONDENSING ENZYME-RELATED"/>
    <property type="match status" value="1"/>
</dbReference>
<feature type="transmembrane region" description="Helical" evidence="1">
    <location>
        <begin position="120"/>
        <end position="139"/>
    </location>
</feature>
<dbReference type="GO" id="GO:0016020">
    <property type="term" value="C:membrane"/>
    <property type="evidence" value="ECO:0007669"/>
    <property type="project" value="InterPro"/>
</dbReference>
<comment type="caution">
    <text evidence="3">The sequence shown here is derived from an EMBL/GenBank/DDBJ whole genome shotgun (WGS) entry which is preliminary data.</text>
</comment>
<feature type="transmembrane region" description="Helical" evidence="1">
    <location>
        <begin position="255"/>
        <end position="274"/>
    </location>
</feature>
<dbReference type="OrthoDB" id="9807937at2"/>
<reference evidence="3 4" key="1">
    <citation type="submission" date="2018-03" db="EMBL/GenBank/DDBJ databases">
        <title>The draft genome of Mesorhizobium soli JCM 19897.</title>
        <authorList>
            <person name="Li L."/>
            <person name="Liu L."/>
            <person name="Liang L."/>
            <person name="Wang T."/>
            <person name="Zhang X."/>
        </authorList>
    </citation>
    <scope>NUCLEOTIDE SEQUENCE [LARGE SCALE GENOMIC DNA]</scope>
    <source>
        <strain evidence="3 4">JCM 19897</strain>
    </source>
</reference>
<dbReference type="Pfam" id="PF00892">
    <property type="entry name" value="EamA"/>
    <property type="match status" value="1"/>
</dbReference>
<organism evidence="3 4">
    <name type="scientific">Pseudaminobacter soli</name>
    <name type="common">ex Li et al. 2025</name>
    <dbReference type="NCBI Taxonomy" id="1295366"/>
    <lineage>
        <taxon>Bacteria</taxon>
        <taxon>Pseudomonadati</taxon>
        <taxon>Pseudomonadota</taxon>
        <taxon>Alphaproteobacteria</taxon>
        <taxon>Hyphomicrobiales</taxon>
        <taxon>Phyllobacteriaceae</taxon>
        <taxon>Pseudaminobacter</taxon>
    </lineage>
</organism>
<feature type="domain" description="EamA" evidence="2">
    <location>
        <begin position="8"/>
        <end position="139"/>
    </location>
</feature>
<feature type="transmembrane region" description="Helical" evidence="1">
    <location>
        <begin position="94"/>
        <end position="113"/>
    </location>
</feature>
<keyword evidence="1" id="KW-1133">Transmembrane helix</keyword>
<gene>
    <name evidence="3" type="ORF">C7I85_17735</name>
</gene>
<feature type="transmembrane region" description="Helical" evidence="1">
    <location>
        <begin position="226"/>
        <end position="243"/>
    </location>
</feature>
<sequence>MQNRIVAGIACLCLGVLVFSTQDPLIKAVSDRYPVMEVMAIRCVVALPIMLLLVHRDVGLAALVSRNFGLLSLRALTLFASYTAYYLALAALPLADAVALYFMAPLFIMVLSGPYLGERVSWQSFATVSVGLVGVLVMLRPGGGMFEWAALLSLLSAGLYGFAQMTARKLGATESSTVMSFYQNGVYLLGAIVTALVFMVVDVGHITHPSLRFLTRGWEWPTTGDFVMMASCGVIAAAGMTLLSQAYRLAPANIVATFEYTGILWAPLWGFLFFAEVPHASTVLGGVLIIGAGIFALNARPSQKVPA</sequence>
<feature type="transmembrane region" description="Helical" evidence="1">
    <location>
        <begin position="36"/>
        <end position="55"/>
    </location>
</feature>
<dbReference type="AlphaFoldDB" id="A0A2P7SAB6"/>
<feature type="transmembrane region" description="Helical" evidence="1">
    <location>
        <begin position="280"/>
        <end position="299"/>
    </location>
</feature>
<dbReference type="Proteomes" id="UP000240653">
    <property type="component" value="Unassembled WGS sequence"/>
</dbReference>
<name>A0A2P7SAB6_9HYPH</name>
<evidence type="ECO:0000256" key="1">
    <source>
        <dbReference type="SAM" id="Phobius"/>
    </source>
</evidence>
<proteinExistence type="predicted"/>
<dbReference type="EMBL" id="PXYL01000008">
    <property type="protein sequence ID" value="PSJ59438.1"/>
    <property type="molecule type" value="Genomic_DNA"/>
</dbReference>
<evidence type="ECO:0000313" key="3">
    <source>
        <dbReference type="EMBL" id="PSJ59438.1"/>
    </source>
</evidence>
<feature type="transmembrane region" description="Helical" evidence="1">
    <location>
        <begin position="67"/>
        <end position="88"/>
    </location>
</feature>
<dbReference type="RefSeq" id="WP_106725324.1">
    <property type="nucleotide sequence ID" value="NZ_PXYL01000008.1"/>
</dbReference>
<dbReference type="InterPro" id="IPR000620">
    <property type="entry name" value="EamA_dom"/>
</dbReference>
<dbReference type="SUPFAM" id="SSF103481">
    <property type="entry name" value="Multidrug resistance efflux transporter EmrE"/>
    <property type="match status" value="2"/>
</dbReference>
<evidence type="ECO:0000259" key="2">
    <source>
        <dbReference type="Pfam" id="PF00892"/>
    </source>
</evidence>
<protein>
    <submittedName>
        <fullName evidence="3">EamA/RhaT family transporter</fullName>
    </submittedName>
</protein>
<keyword evidence="4" id="KW-1185">Reference proteome</keyword>
<feature type="transmembrane region" description="Helical" evidence="1">
    <location>
        <begin position="145"/>
        <end position="163"/>
    </location>
</feature>
<evidence type="ECO:0000313" key="4">
    <source>
        <dbReference type="Proteomes" id="UP000240653"/>
    </source>
</evidence>
<keyword evidence="1" id="KW-0812">Transmembrane</keyword>
<dbReference type="InterPro" id="IPR037185">
    <property type="entry name" value="EmrE-like"/>
</dbReference>
<keyword evidence="1" id="KW-0472">Membrane</keyword>
<dbReference type="PANTHER" id="PTHR22911:SF135">
    <property type="entry name" value="BLR4310 PROTEIN"/>
    <property type="match status" value="1"/>
</dbReference>
<accession>A0A2P7SAB6</accession>
<feature type="transmembrane region" description="Helical" evidence="1">
    <location>
        <begin position="184"/>
        <end position="206"/>
    </location>
</feature>